<evidence type="ECO:0000313" key="3">
    <source>
        <dbReference type="Proteomes" id="UP001439008"/>
    </source>
</evidence>
<feature type="coiled-coil region" evidence="1">
    <location>
        <begin position="2"/>
        <end position="29"/>
    </location>
</feature>
<reference evidence="2 3" key="1">
    <citation type="journal article" date="2024" name="BMC Biol.">
        <title>Comparative genomics of Ascetosporea gives new insight into the evolutionary basis for animal parasitism in Rhizaria.</title>
        <authorList>
            <person name="Hiltunen Thoren M."/>
            <person name="Onut-Brannstrom I."/>
            <person name="Alfjorden A."/>
            <person name="Peckova H."/>
            <person name="Swords F."/>
            <person name="Hooper C."/>
            <person name="Holzer A.S."/>
            <person name="Bass D."/>
            <person name="Burki F."/>
        </authorList>
    </citation>
    <scope>NUCLEOTIDE SEQUENCE [LARGE SCALE GENOMIC DNA]</scope>
    <source>
        <strain evidence="2">20-A016</strain>
    </source>
</reference>
<dbReference type="Proteomes" id="UP001439008">
    <property type="component" value="Unassembled WGS sequence"/>
</dbReference>
<feature type="non-terminal residue" evidence="2">
    <location>
        <position position="299"/>
    </location>
</feature>
<proteinExistence type="predicted"/>
<keyword evidence="1" id="KW-0175">Coiled coil</keyword>
<accession>A0ABV2ALE9</accession>
<keyword evidence="3" id="KW-1185">Reference proteome</keyword>
<organism evidence="2 3">
    <name type="scientific">Bonamia ostreae</name>
    <dbReference type="NCBI Taxonomy" id="126728"/>
    <lineage>
        <taxon>Eukaryota</taxon>
        <taxon>Sar</taxon>
        <taxon>Rhizaria</taxon>
        <taxon>Endomyxa</taxon>
        <taxon>Ascetosporea</taxon>
        <taxon>Haplosporida</taxon>
        <taxon>Bonamia</taxon>
    </lineage>
</organism>
<name>A0ABV2ALE9_9EUKA</name>
<evidence type="ECO:0000313" key="2">
    <source>
        <dbReference type="EMBL" id="MES1920491.1"/>
    </source>
</evidence>
<protein>
    <submittedName>
        <fullName evidence="2">Uncharacterized protein</fullName>
    </submittedName>
</protein>
<sequence>MAENQNDQIKKLEAKLSEKDKTIDILKAQLAVFNKSEKPLCKNGNCKHFQELESIKRELELNIVDSKIKMVDIVDRVNDLQYRNDRLENILAGSPQRYKRLVDELDRALKKAPSESEDIRRSMLLMRTLSEKLSVHVPESPPECYMANNSSSKDILFEGIIMRLEEFRKIFESCSEETIGKNFCVLSASISKLVSSIDITINGSKYLRQKLCFMRASGTGGLSNISSSRQDKASLALLKSLFCPSTDSNAPDELKLEKGDDIYHPFFFCPVSKVNVTERVSENDMKIVFSDKKLKPTKF</sequence>
<evidence type="ECO:0000256" key="1">
    <source>
        <dbReference type="SAM" id="Coils"/>
    </source>
</evidence>
<gene>
    <name evidence="2" type="ORF">MHBO_002155</name>
</gene>
<dbReference type="EMBL" id="JBDODL010000700">
    <property type="protein sequence ID" value="MES1920491.1"/>
    <property type="molecule type" value="Genomic_DNA"/>
</dbReference>
<comment type="caution">
    <text evidence="2">The sequence shown here is derived from an EMBL/GenBank/DDBJ whole genome shotgun (WGS) entry which is preliminary data.</text>
</comment>